<feature type="binding site" evidence="6">
    <location>
        <position position="75"/>
    </location>
    <ligand>
        <name>S-adenosyl-L-methionine</name>
        <dbReference type="ChEBI" id="CHEBI:59789"/>
    </ligand>
</feature>
<dbReference type="InterPro" id="IPR029063">
    <property type="entry name" value="SAM-dependent_MTases_sf"/>
</dbReference>
<comment type="function">
    <text evidence="6">Specifically methylates the N7 position of guanine in position 527 of 16S rRNA.</text>
</comment>
<dbReference type="SUPFAM" id="SSF53335">
    <property type="entry name" value="S-adenosyl-L-methionine-dependent methyltransferases"/>
    <property type="match status" value="1"/>
</dbReference>
<dbReference type="AlphaFoldDB" id="A0A2G6PGJ2"/>
<dbReference type="PANTHER" id="PTHR31760:SF0">
    <property type="entry name" value="S-ADENOSYL-L-METHIONINE-DEPENDENT METHYLTRANSFERASES SUPERFAMILY PROTEIN"/>
    <property type="match status" value="1"/>
</dbReference>
<dbReference type="EMBL" id="PDTV01000004">
    <property type="protein sequence ID" value="PIE83632.1"/>
    <property type="molecule type" value="Genomic_DNA"/>
</dbReference>
<feature type="binding site" evidence="6">
    <location>
        <position position="80"/>
    </location>
    <ligand>
        <name>S-adenosyl-L-methionine</name>
        <dbReference type="ChEBI" id="CHEBI:59789"/>
    </ligand>
</feature>
<feature type="binding site" evidence="6">
    <location>
        <begin position="126"/>
        <end position="127"/>
    </location>
    <ligand>
        <name>S-adenosyl-L-methionine</name>
        <dbReference type="ChEBI" id="CHEBI:59789"/>
    </ligand>
</feature>
<evidence type="ECO:0000256" key="2">
    <source>
        <dbReference type="ARBA" id="ARBA00022552"/>
    </source>
</evidence>
<keyword evidence="3 6" id="KW-0489">Methyltransferase</keyword>
<reference evidence="7 8" key="1">
    <citation type="submission" date="2017-10" db="EMBL/GenBank/DDBJ databases">
        <title>Novel microbial diversity and functional potential in the marine mammal oral microbiome.</title>
        <authorList>
            <person name="Dudek N.K."/>
            <person name="Sun C.L."/>
            <person name="Burstein D."/>
            <person name="Kantor R.S."/>
            <person name="Aliaga Goltsman D.S."/>
            <person name="Bik E.M."/>
            <person name="Thomas B.C."/>
            <person name="Banfield J.F."/>
            <person name="Relman D.A."/>
        </authorList>
    </citation>
    <scope>NUCLEOTIDE SEQUENCE [LARGE SCALE GENOMIC DNA]</scope>
    <source>
        <strain evidence="7">DOLJORAL78_50_517</strain>
    </source>
</reference>
<evidence type="ECO:0000256" key="6">
    <source>
        <dbReference type="HAMAP-Rule" id="MF_00074"/>
    </source>
</evidence>
<proteinExistence type="inferred from homology"/>
<evidence type="ECO:0000256" key="1">
    <source>
        <dbReference type="ARBA" id="ARBA00022490"/>
    </source>
</evidence>
<keyword evidence="1 6" id="KW-0963">Cytoplasm</keyword>
<dbReference type="GO" id="GO:0070043">
    <property type="term" value="F:rRNA (guanine-N7-)-methyltransferase activity"/>
    <property type="evidence" value="ECO:0007669"/>
    <property type="project" value="UniProtKB-UniRule"/>
</dbReference>
<dbReference type="EC" id="2.1.1.170" evidence="6"/>
<dbReference type="CDD" id="cd02440">
    <property type="entry name" value="AdoMet_MTases"/>
    <property type="match status" value="1"/>
</dbReference>
<dbReference type="Pfam" id="PF02527">
    <property type="entry name" value="GidB"/>
    <property type="match status" value="1"/>
</dbReference>
<protein>
    <recommendedName>
        <fullName evidence="6">Ribosomal RNA small subunit methyltransferase G</fullName>
        <ecNumber evidence="6">2.1.1.170</ecNumber>
    </recommendedName>
    <alternativeName>
        <fullName evidence="6">16S rRNA 7-methylguanosine methyltransferase</fullName>
        <shortName evidence="6">16S rRNA m7G methyltransferase</shortName>
    </alternativeName>
</protein>
<dbReference type="InterPro" id="IPR003682">
    <property type="entry name" value="rRNA_ssu_MeTfrase_G"/>
</dbReference>
<evidence type="ECO:0000313" key="8">
    <source>
        <dbReference type="Proteomes" id="UP000229278"/>
    </source>
</evidence>
<organism evidence="7 8">
    <name type="scientific">Candidatus Contendibacter odensensis</name>
    <dbReference type="NCBI Taxonomy" id="1400860"/>
    <lineage>
        <taxon>Bacteria</taxon>
        <taxon>Pseudomonadati</taxon>
        <taxon>Pseudomonadota</taxon>
        <taxon>Gammaproteobacteria</taxon>
        <taxon>Candidatus Competibacteraceae</taxon>
        <taxon>Candidatus Contendibacter</taxon>
    </lineage>
</organism>
<feature type="binding site" evidence="6">
    <location>
        <position position="141"/>
    </location>
    <ligand>
        <name>S-adenosyl-L-methionine</name>
        <dbReference type="ChEBI" id="CHEBI:59789"/>
    </ligand>
</feature>
<comment type="caution">
    <text evidence="7">The sequence shown here is derived from an EMBL/GenBank/DDBJ whole genome shotgun (WGS) entry which is preliminary data.</text>
</comment>
<keyword evidence="2 6" id="KW-0698">rRNA processing</keyword>
<sequence length="212" mass="23462">MSIEQSIIGGSKQLGISLSSEAVSQLLDYLALLERWNRAYNLTAVREPEIMVVRHLLDSFSILPWLQGGRILDVGSGAGLPGIPLAIVQPEYEFYLLDSNGKRTRFMTQTAAELQLSNVHVVRCRVEDYQPVELFNSVVSRAFSTLADMVSDAGRLCLPEGRLLAMKGVFPDEELSCLPATYRVVDVYPLQVPDLDAERHLVHMIPAPAASH</sequence>
<dbReference type="GO" id="GO:0005829">
    <property type="term" value="C:cytosol"/>
    <property type="evidence" value="ECO:0007669"/>
    <property type="project" value="TreeGrafter"/>
</dbReference>
<dbReference type="Gene3D" id="3.40.50.150">
    <property type="entry name" value="Vaccinia Virus protein VP39"/>
    <property type="match status" value="1"/>
</dbReference>
<keyword evidence="4 6" id="KW-0808">Transferase</keyword>
<accession>A0A2G6PGJ2</accession>
<gene>
    <name evidence="6" type="primary">rsmG</name>
    <name evidence="7" type="ORF">CSA09_02000</name>
</gene>
<comment type="similarity">
    <text evidence="6">Belongs to the methyltransferase superfamily. RNA methyltransferase RsmG family.</text>
</comment>
<dbReference type="HAMAP" id="MF_00074">
    <property type="entry name" value="16SrRNA_methyltr_G"/>
    <property type="match status" value="1"/>
</dbReference>
<dbReference type="PIRSF" id="PIRSF003078">
    <property type="entry name" value="GidB"/>
    <property type="match status" value="1"/>
</dbReference>
<dbReference type="NCBIfam" id="TIGR00138">
    <property type="entry name" value="rsmG_gidB"/>
    <property type="match status" value="1"/>
</dbReference>
<keyword evidence="5 6" id="KW-0949">S-adenosyl-L-methionine</keyword>
<name>A0A2G6PGJ2_9GAMM</name>
<comment type="subcellular location">
    <subcellularLocation>
        <location evidence="6">Cytoplasm</location>
    </subcellularLocation>
</comment>
<evidence type="ECO:0000313" key="7">
    <source>
        <dbReference type="EMBL" id="PIE83632.1"/>
    </source>
</evidence>
<dbReference type="Proteomes" id="UP000229278">
    <property type="component" value="Unassembled WGS sequence"/>
</dbReference>
<evidence type="ECO:0000256" key="3">
    <source>
        <dbReference type="ARBA" id="ARBA00022603"/>
    </source>
</evidence>
<comment type="catalytic activity">
    <reaction evidence="6">
        <text>guanosine(527) in 16S rRNA + S-adenosyl-L-methionine = N(7)-methylguanosine(527) in 16S rRNA + S-adenosyl-L-homocysteine</text>
        <dbReference type="Rhea" id="RHEA:42732"/>
        <dbReference type="Rhea" id="RHEA-COMP:10209"/>
        <dbReference type="Rhea" id="RHEA-COMP:10210"/>
        <dbReference type="ChEBI" id="CHEBI:57856"/>
        <dbReference type="ChEBI" id="CHEBI:59789"/>
        <dbReference type="ChEBI" id="CHEBI:74269"/>
        <dbReference type="ChEBI" id="CHEBI:74480"/>
        <dbReference type="EC" id="2.1.1.170"/>
    </reaction>
</comment>
<evidence type="ECO:0000256" key="5">
    <source>
        <dbReference type="ARBA" id="ARBA00022691"/>
    </source>
</evidence>
<evidence type="ECO:0000256" key="4">
    <source>
        <dbReference type="ARBA" id="ARBA00022679"/>
    </source>
</evidence>
<comment type="caution">
    <text evidence="6">Lacks conserved residue(s) required for the propagation of feature annotation.</text>
</comment>
<dbReference type="PANTHER" id="PTHR31760">
    <property type="entry name" value="S-ADENOSYL-L-METHIONINE-DEPENDENT METHYLTRANSFERASES SUPERFAMILY PROTEIN"/>
    <property type="match status" value="1"/>
</dbReference>